<proteinExistence type="predicted"/>
<accession>Q4V1T0</accession>
<geneLocation type="plasmid" evidence="1 2">
    <name>pE33L466</name>
</geneLocation>
<keyword evidence="1" id="KW-0614">Plasmid</keyword>
<protein>
    <submittedName>
        <fullName evidence="1">Uncharacterized protein</fullName>
    </submittedName>
</protein>
<dbReference type="EMBL" id="CP000040">
    <property type="protein sequence ID" value="AAY60327.1"/>
    <property type="molecule type" value="Genomic_DNA"/>
</dbReference>
<dbReference type="CDD" id="cd02883">
    <property type="entry name" value="NUDIX_Hydrolase"/>
    <property type="match status" value="1"/>
</dbReference>
<organism evidence="1 2">
    <name type="scientific">Bacillus cereus (strain ZK / E33L)</name>
    <dbReference type="NCBI Taxonomy" id="288681"/>
    <lineage>
        <taxon>Bacteria</taxon>
        <taxon>Bacillati</taxon>
        <taxon>Bacillota</taxon>
        <taxon>Bacilli</taxon>
        <taxon>Bacillales</taxon>
        <taxon>Bacillaceae</taxon>
        <taxon>Bacillus</taxon>
        <taxon>Bacillus cereus group</taxon>
    </lineage>
</organism>
<gene>
    <name evidence="1" type="ordered locus">pE33L466_0169</name>
</gene>
<dbReference type="Proteomes" id="UP000002612">
    <property type="component" value="Plasmid pE33L466"/>
</dbReference>
<dbReference type="KEGG" id="bcz:pE33L466_0169"/>
<dbReference type="AlphaFoldDB" id="Q4V1T0"/>
<evidence type="ECO:0000313" key="1">
    <source>
        <dbReference type="EMBL" id="AAY60327.1"/>
    </source>
</evidence>
<name>Q4V1T0_BACCZ</name>
<reference evidence="2" key="1">
    <citation type="journal article" date="2006" name="J. Bacteriol.">
        <title>Pathogenomic sequence analysis of Bacillus cereus and Bacillus thuringiensis isolates closely related to Bacillus anthracis.</title>
        <authorList>
            <person name="Han C.S."/>
            <person name="Xie G."/>
            <person name="Challacombe J.F."/>
            <person name="Altherr M.R."/>
            <person name="Bhotika S.S."/>
            <person name="Brown N."/>
            <person name="Bruce D."/>
            <person name="Campbell C.S."/>
            <person name="Campbell M.L."/>
            <person name="Chen J."/>
            <person name="Chertkov O."/>
            <person name="Cleland C."/>
            <person name="Dimitrijevic M."/>
            <person name="Doggett N.A."/>
            <person name="Fawcett J.J."/>
            <person name="Glavina T."/>
            <person name="Goodwin L.A."/>
            <person name="Green L.D."/>
            <person name="Hill K.K."/>
            <person name="Hitchcock P."/>
            <person name="Jackson P.J."/>
            <person name="Keim P."/>
            <person name="Kewalramani A.R."/>
            <person name="Longmire J."/>
            <person name="Lucas S."/>
            <person name="Malfatti S."/>
            <person name="McMurry K."/>
            <person name="Meincke L.J."/>
            <person name="Misra M."/>
            <person name="Moseman B.L."/>
            <person name="Mundt M."/>
            <person name="Munk A.C."/>
            <person name="Okinaka R.T."/>
            <person name="Parson-Quintana B."/>
            <person name="Reilly L.P."/>
            <person name="Richardson P."/>
            <person name="Robinson D.L."/>
            <person name="Rubin E."/>
            <person name="Saunders E."/>
            <person name="Tapia R."/>
            <person name="Tesmer J.G."/>
            <person name="Thayer N."/>
            <person name="Thompson L.S."/>
            <person name="Tice H."/>
            <person name="Ticknor L.O."/>
            <person name="Wills P.L."/>
            <person name="Brettin T.S."/>
            <person name="Gilna P."/>
        </authorList>
    </citation>
    <scope>NUCLEOTIDE SEQUENCE [LARGE SCALE GENOMIC DNA]</scope>
    <source>
        <strain evidence="2">ZK / E33L</strain>
        <plasmid evidence="2">pE33L466</plasmid>
    </source>
</reference>
<sequence length="80" mass="9688">MYCFNKLRRKNLCLLFLYYPQQKYRTFKILMFAIRVWIFLKEILMEEAKVVYALIKNKYNQILMVDNHEGHGLLPGGKVE</sequence>
<evidence type="ECO:0000313" key="2">
    <source>
        <dbReference type="Proteomes" id="UP000002612"/>
    </source>
</evidence>